<gene>
    <name evidence="2" type="ORF">R3W88_033925</name>
</gene>
<dbReference type="Proteomes" id="UP001311915">
    <property type="component" value="Unassembled WGS sequence"/>
</dbReference>
<sequence>MASLSDFLGGKGFVSFGLDCTLLFVLAAIGSYRAVKYSFDGEVLFVQFLSRFPWFRLKLEAGKVRSGCSFGGNRVLLPERSYQFGFDILTSIFSANIDAYHVSPRSTYLVWSSVDVILSCQEYMDGHLGASGSTGVSVLLWCSSRERCSSSLVFDYRPHGDINRGLVLGTSNACIRYAFLCTFFFPLGLTEQWILGVILFVHMS</sequence>
<keyword evidence="1" id="KW-0472">Membrane</keyword>
<keyword evidence="1" id="KW-1133">Transmembrane helix</keyword>
<feature type="transmembrane region" description="Helical" evidence="1">
    <location>
        <begin position="177"/>
        <end position="201"/>
    </location>
</feature>
<dbReference type="AlphaFoldDB" id="A0AAV9JZN5"/>
<feature type="transmembrane region" description="Helical" evidence="1">
    <location>
        <begin position="12"/>
        <end position="32"/>
    </location>
</feature>
<evidence type="ECO:0000256" key="1">
    <source>
        <dbReference type="SAM" id="Phobius"/>
    </source>
</evidence>
<evidence type="ECO:0000313" key="3">
    <source>
        <dbReference type="Proteomes" id="UP001311915"/>
    </source>
</evidence>
<organism evidence="2 3">
    <name type="scientific">Solanum pinnatisectum</name>
    <name type="common">tansyleaf nightshade</name>
    <dbReference type="NCBI Taxonomy" id="50273"/>
    <lineage>
        <taxon>Eukaryota</taxon>
        <taxon>Viridiplantae</taxon>
        <taxon>Streptophyta</taxon>
        <taxon>Embryophyta</taxon>
        <taxon>Tracheophyta</taxon>
        <taxon>Spermatophyta</taxon>
        <taxon>Magnoliopsida</taxon>
        <taxon>eudicotyledons</taxon>
        <taxon>Gunneridae</taxon>
        <taxon>Pentapetalae</taxon>
        <taxon>asterids</taxon>
        <taxon>lamiids</taxon>
        <taxon>Solanales</taxon>
        <taxon>Solanaceae</taxon>
        <taxon>Solanoideae</taxon>
        <taxon>Solaneae</taxon>
        <taxon>Solanum</taxon>
    </lineage>
</organism>
<dbReference type="EMBL" id="JAWPEI010000074">
    <property type="protein sequence ID" value="KAK4706508.1"/>
    <property type="molecule type" value="Genomic_DNA"/>
</dbReference>
<comment type="caution">
    <text evidence="2">The sequence shown here is derived from an EMBL/GenBank/DDBJ whole genome shotgun (WGS) entry which is preliminary data.</text>
</comment>
<protein>
    <submittedName>
        <fullName evidence="2">Uncharacterized protein</fullName>
    </submittedName>
</protein>
<proteinExistence type="predicted"/>
<keyword evidence="1" id="KW-0812">Transmembrane</keyword>
<reference evidence="2 3" key="1">
    <citation type="submission" date="2023-10" db="EMBL/GenBank/DDBJ databases">
        <title>Genome-Wide Identification Analysis in wild type Solanum Pinnatisectum Reveals Some Genes Defensing Phytophthora Infestans.</title>
        <authorList>
            <person name="Sun C."/>
        </authorList>
    </citation>
    <scope>NUCLEOTIDE SEQUENCE [LARGE SCALE GENOMIC DNA]</scope>
    <source>
        <strain evidence="2">LQN</strain>
        <tissue evidence="2">Leaf</tissue>
    </source>
</reference>
<keyword evidence="3" id="KW-1185">Reference proteome</keyword>
<evidence type="ECO:0000313" key="2">
    <source>
        <dbReference type="EMBL" id="KAK4706508.1"/>
    </source>
</evidence>
<name>A0AAV9JZN5_9SOLN</name>
<accession>A0AAV9JZN5</accession>